<dbReference type="PROSITE" id="PS50042">
    <property type="entry name" value="CNMP_BINDING_3"/>
    <property type="match status" value="1"/>
</dbReference>
<evidence type="ECO:0000313" key="2">
    <source>
        <dbReference type="EMBL" id="OWK02711.1"/>
    </source>
</evidence>
<name>A0A212C9N5_CEREH</name>
<feature type="domain" description="Cyclic nucleotide-binding" evidence="1">
    <location>
        <begin position="23"/>
        <end position="53"/>
    </location>
</feature>
<comment type="caution">
    <text evidence="2">The sequence shown here is derived from an EMBL/GenBank/DDBJ whole genome shotgun (WGS) entry which is preliminary data.</text>
</comment>
<protein>
    <submittedName>
        <fullName evidence="2">PRKAR2A</fullName>
    </submittedName>
</protein>
<organism evidence="2 3">
    <name type="scientific">Cervus elaphus hippelaphus</name>
    <name type="common">European red deer</name>
    <dbReference type="NCBI Taxonomy" id="46360"/>
    <lineage>
        <taxon>Eukaryota</taxon>
        <taxon>Metazoa</taxon>
        <taxon>Chordata</taxon>
        <taxon>Craniata</taxon>
        <taxon>Vertebrata</taxon>
        <taxon>Euteleostomi</taxon>
        <taxon>Mammalia</taxon>
        <taxon>Eutheria</taxon>
        <taxon>Laurasiatheria</taxon>
        <taxon>Artiodactyla</taxon>
        <taxon>Ruminantia</taxon>
        <taxon>Pecora</taxon>
        <taxon>Cervidae</taxon>
        <taxon>Cervinae</taxon>
        <taxon>Cervus</taxon>
    </lineage>
</organism>
<dbReference type="InterPro" id="IPR000595">
    <property type="entry name" value="cNMP-bd_dom"/>
</dbReference>
<dbReference type="EMBL" id="MKHE01000024">
    <property type="protein sequence ID" value="OWK02711.1"/>
    <property type="molecule type" value="Genomic_DNA"/>
</dbReference>
<gene>
    <name evidence="2" type="ORF">Celaphus_00010494</name>
</gene>
<feature type="non-terminal residue" evidence="2">
    <location>
        <position position="53"/>
    </location>
</feature>
<reference evidence="2 3" key="1">
    <citation type="journal article" date="2018" name="Mol. Genet. Genomics">
        <title>The red deer Cervus elaphus genome CerEla1.0: sequencing, annotating, genes, and chromosomes.</title>
        <authorList>
            <person name="Bana N.A."/>
            <person name="Nyiri A."/>
            <person name="Nagy J."/>
            <person name="Frank K."/>
            <person name="Nagy T."/>
            <person name="Steger V."/>
            <person name="Schiller M."/>
            <person name="Lakatos P."/>
            <person name="Sugar L."/>
            <person name="Horn P."/>
            <person name="Barta E."/>
            <person name="Orosz L."/>
        </authorList>
    </citation>
    <scope>NUCLEOTIDE SEQUENCE [LARGE SCALE GENOMIC DNA]</scope>
    <source>
        <strain evidence="2">Hungarian</strain>
    </source>
</reference>
<sequence>MFESFIESVPLLKSLEVFSLEFVCSLIQVSERMKIVDVIGEKVYKDGERIITQ</sequence>
<dbReference type="Proteomes" id="UP000242450">
    <property type="component" value="Chromosome 24"/>
</dbReference>
<proteinExistence type="predicted"/>
<accession>A0A212C9N5</accession>
<dbReference type="AlphaFoldDB" id="A0A212C9N5"/>
<keyword evidence="3" id="KW-1185">Reference proteome</keyword>
<dbReference type="OrthoDB" id="417078at2759"/>
<evidence type="ECO:0000313" key="3">
    <source>
        <dbReference type="Proteomes" id="UP000242450"/>
    </source>
</evidence>
<evidence type="ECO:0000259" key="1">
    <source>
        <dbReference type="PROSITE" id="PS50042"/>
    </source>
</evidence>